<name>A0A510HJJ8_9ACTN</name>
<dbReference type="EMBL" id="AP019791">
    <property type="protein sequence ID" value="BBL80162.1"/>
    <property type="molecule type" value="Genomic_DNA"/>
</dbReference>
<evidence type="ECO:0000313" key="2">
    <source>
        <dbReference type="EMBL" id="BBL80162.1"/>
    </source>
</evidence>
<feature type="region of interest" description="Disordered" evidence="1">
    <location>
        <begin position="27"/>
        <end position="59"/>
    </location>
</feature>
<organism evidence="2 3">
    <name type="scientific">Rubrobacter xylanophilus</name>
    <dbReference type="NCBI Taxonomy" id="49319"/>
    <lineage>
        <taxon>Bacteria</taxon>
        <taxon>Bacillati</taxon>
        <taxon>Actinomycetota</taxon>
        <taxon>Rubrobacteria</taxon>
        <taxon>Rubrobacterales</taxon>
        <taxon>Rubrobacteraceae</taxon>
        <taxon>Rubrobacter</taxon>
    </lineage>
</organism>
<evidence type="ECO:0000256" key="1">
    <source>
        <dbReference type="SAM" id="MobiDB-lite"/>
    </source>
</evidence>
<sequence>MIDWIELREQERRRRWRRELLDRMAFEPESFEEEAGSERERERSSSADEERREERGHRR</sequence>
<accession>A0A510HJJ8</accession>
<dbReference type="AlphaFoldDB" id="A0A510HJJ8"/>
<gene>
    <name evidence="2" type="ORF">RxyAA322_20160</name>
</gene>
<evidence type="ECO:0000313" key="3">
    <source>
        <dbReference type="Proteomes" id="UP000318065"/>
    </source>
</evidence>
<protein>
    <submittedName>
        <fullName evidence="2">Uncharacterized protein</fullName>
    </submittedName>
</protein>
<dbReference type="RefSeq" id="WP_143528200.1">
    <property type="nucleotide sequence ID" value="NZ_AP019791.1"/>
</dbReference>
<dbReference type="Proteomes" id="UP000318065">
    <property type="component" value="Chromosome"/>
</dbReference>
<keyword evidence="3" id="KW-1185">Reference proteome</keyword>
<reference evidence="2" key="1">
    <citation type="journal article" date="2019" name="Microbiol. Resour. Announc.">
        <title>Complete Genome Sequence of Rubrobacter xylanophilus Strain AA3-22, Isolated from Arima Onsen in Japan.</title>
        <authorList>
            <person name="Tomariguchi N."/>
            <person name="Miyazaki K."/>
        </authorList>
    </citation>
    <scope>NUCLEOTIDE SEQUENCE [LARGE SCALE GENOMIC DNA]</scope>
    <source>
        <strain evidence="2">AA3-22</strain>
    </source>
</reference>
<feature type="compositionally biased region" description="Basic and acidic residues" evidence="1">
    <location>
        <begin position="36"/>
        <end position="59"/>
    </location>
</feature>
<proteinExistence type="predicted"/>